<feature type="repeat" description="TNFR-Cys" evidence="1">
    <location>
        <begin position="95"/>
        <end position="137"/>
    </location>
</feature>
<dbReference type="Proteomes" id="UP001178461">
    <property type="component" value="Chromosome 17"/>
</dbReference>
<dbReference type="PANTHER" id="PTHR46861">
    <property type="entry name" value="TUMOR NECROSIS FACTOR RECEPTOR SUPERFAMILY MEMBER 1A"/>
    <property type="match status" value="1"/>
</dbReference>
<feature type="chain" id="PRO_5041370791" evidence="2">
    <location>
        <begin position="22"/>
        <end position="224"/>
    </location>
</feature>
<dbReference type="GO" id="GO:0045121">
    <property type="term" value="C:membrane raft"/>
    <property type="evidence" value="ECO:0007669"/>
    <property type="project" value="TreeGrafter"/>
</dbReference>
<evidence type="ECO:0000313" key="5">
    <source>
        <dbReference type="Proteomes" id="UP001178461"/>
    </source>
</evidence>
<dbReference type="Gene3D" id="2.10.50.10">
    <property type="entry name" value="Tumor Necrosis Factor Receptor, subunit A, domain 2"/>
    <property type="match status" value="2"/>
</dbReference>
<feature type="disulfide bond" evidence="1">
    <location>
        <begin position="96"/>
        <end position="111"/>
    </location>
</feature>
<dbReference type="GO" id="GO:0043120">
    <property type="term" value="F:tumor necrosis factor binding"/>
    <property type="evidence" value="ECO:0007669"/>
    <property type="project" value="TreeGrafter"/>
</dbReference>
<dbReference type="Pfam" id="PF00020">
    <property type="entry name" value="TNFR_c6"/>
    <property type="match status" value="2"/>
</dbReference>
<evidence type="ECO:0000256" key="2">
    <source>
        <dbReference type="SAM" id="SignalP"/>
    </source>
</evidence>
<dbReference type="EMBL" id="OX395142">
    <property type="protein sequence ID" value="CAI5797064.1"/>
    <property type="molecule type" value="Genomic_DNA"/>
</dbReference>
<dbReference type="SMART" id="SM00208">
    <property type="entry name" value="TNFR"/>
    <property type="match status" value="3"/>
</dbReference>
<keyword evidence="4" id="KW-0675">Receptor</keyword>
<feature type="signal peptide" evidence="2">
    <location>
        <begin position="1"/>
        <end position="21"/>
    </location>
</feature>
<evidence type="ECO:0000259" key="3">
    <source>
        <dbReference type="PROSITE" id="PS50050"/>
    </source>
</evidence>
<feature type="disulfide bond" evidence="1">
    <location>
        <begin position="139"/>
        <end position="154"/>
    </location>
</feature>
<feature type="repeat" description="TNFR-Cys" evidence="1">
    <location>
        <begin position="138"/>
        <end position="177"/>
    </location>
</feature>
<sequence length="224" mass="25202">MALLEVVPVLVAMINLNLVQTDTGEPLIPDAKPIPASVVDKDALIHSSGIQKRELKCSEGYYRHPDETHCCLKCPRGTYIAQHCLNAEETSKCSVCPEGSFMPEDHFSERCLGCLQCRRTFGQIEVSKCTSENDTVCGCGSDQYQSSRSLDFMCKSCSECPDGRIQQPCTKFSDTVCESASMDFFSQKQMLPMQQLQSARLPDRLRHRAQKKKLFKFPYRPLSK</sequence>
<accession>A0AA35PQU5</accession>
<dbReference type="PROSITE" id="PS50050">
    <property type="entry name" value="TNFR_NGFR_2"/>
    <property type="match status" value="2"/>
</dbReference>
<keyword evidence="5" id="KW-1185">Reference proteome</keyword>
<keyword evidence="2" id="KW-0732">Signal</keyword>
<gene>
    <name evidence="4" type="ORF">PODLI_1B026492</name>
</gene>
<dbReference type="InterPro" id="IPR052493">
    <property type="entry name" value="TNFRSF1A"/>
</dbReference>
<dbReference type="AlphaFoldDB" id="A0AA35PQU5"/>
<feature type="domain" description="TNFR-Cys" evidence="3">
    <location>
        <begin position="95"/>
        <end position="137"/>
    </location>
</feature>
<dbReference type="FunFam" id="2.10.50.10:FF:000020">
    <property type="entry name" value="Tumor necrosis factor receptor superfamily member 1A"/>
    <property type="match status" value="1"/>
</dbReference>
<dbReference type="PROSITE" id="PS00652">
    <property type="entry name" value="TNFR_NGFR_1"/>
    <property type="match status" value="1"/>
</dbReference>
<evidence type="ECO:0000313" key="4">
    <source>
        <dbReference type="EMBL" id="CAI5797064.1"/>
    </source>
</evidence>
<comment type="caution">
    <text evidence="1">Lacks conserved residue(s) required for the propagation of feature annotation.</text>
</comment>
<dbReference type="SUPFAM" id="SSF57586">
    <property type="entry name" value="TNF receptor-like"/>
    <property type="match status" value="2"/>
</dbReference>
<keyword evidence="1" id="KW-1015">Disulfide bond</keyword>
<name>A0AA35PQU5_9SAUR</name>
<dbReference type="GO" id="GO:0005031">
    <property type="term" value="F:tumor necrosis factor receptor activity"/>
    <property type="evidence" value="ECO:0007669"/>
    <property type="project" value="TreeGrafter"/>
</dbReference>
<feature type="domain" description="TNFR-Cys" evidence="3">
    <location>
        <begin position="138"/>
        <end position="177"/>
    </location>
</feature>
<organism evidence="4 5">
    <name type="scientific">Podarcis lilfordi</name>
    <name type="common">Lilford's wall lizard</name>
    <dbReference type="NCBI Taxonomy" id="74358"/>
    <lineage>
        <taxon>Eukaryota</taxon>
        <taxon>Metazoa</taxon>
        <taxon>Chordata</taxon>
        <taxon>Craniata</taxon>
        <taxon>Vertebrata</taxon>
        <taxon>Euteleostomi</taxon>
        <taxon>Lepidosauria</taxon>
        <taxon>Squamata</taxon>
        <taxon>Bifurcata</taxon>
        <taxon>Unidentata</taxon>
        <taxon>Episquamata</taxon>
        <taxon>Laterata</taxon>
        <taxon>Lacertibaenia</taxon>
        <taxon>Lacertidae</taxon>
        <taxon>Podarcis</taxon>
    </lineage>
</organism>
<protein>
    <submittedName>
        <fullName evidence="4">Tumor necrosis factor receptor superfamily member 1A-like</fullName>
    </submittedName>
</protein>
<dbReference type="SMART" id="SM01411">
    <property type="entry name" value="Ephrin_rec_like"/>
    <property type="match status" value="1"/>
</dbReference>
<dbReference type="InterPro" id="IPR001368">
    <property type="entry name" value="TNFR/NGFR_Cys_rich_reg"/>
</dbReference>
<evidence type="ECO:0000256" key="1">
    <source>
        <dbReference type="PROSITE-ProRule" id="PRU00206"/>
    </source>
</evidence>
<dbReference type="GO" id="GO:0006954">
    <property type="term" value="P:inflammatory response"/>
    <property type="evidence" value="ECO:0007669"/>
    <property type="project" value="TreeGrafter"/>
</dbReference>
<reference evidence="4" key="1">
    <citation type="submission" date="2022-12" db="EMBL/GenBank/DDBJ databases">
        <authorList>
            <person name="Alioto T."/>
            <person name="Alioto T."/>
            <person name="Gomez Garrido J."/>
        </authorList>
    </citation>
    <scope>NUCLEOTIDE SEQUENCE</scope>
</reference>
<dbReference type="PANTHER" id="PTHR46861:SF1">
    <property type="entry name" value="TUMOR NECROSIS FACTOR RECEPTOR SUPERFAMILY MEMBER 1A"/>
    <property type="match status" value="1"/>
</dbReference>
<dbReference type="GO" id="GO:0043235">
    <property type="term" value="C:receptor complex"/>
    <property type="evidence" value="ECO:0007669"/>
    <property type="project" value="TreeGrafter"/>
</dbReference>
<proteinExistence type="predicted"/>